<evidence type="ECO:0008006" key="3">
    <source>
        <dbReference type="Google" id="ProtNLM"/>
    </source>
</evidence>
<sequence length="60" mass="6489">MTALRLFDRIRGRARTGRRTPRPVVFAATLVLAAITGLPLGSVAQLMPQADDPADRFLGL</sequence>
<organism evidence="1 2">
    <name type="scientific">Methylobacterium adhaesivum</name>
    <dbReference type="NCBI Taxonomy" id="333297"/>
    <lineage>
        <taxon>Bacteria</taxon>
        <taxon>Pseudomonadati</taxon>
        <taxon>Pseudomonadota</taxon>
        <taxon>Alphaproteobacteria</taxon>
        <taxon>Hyphomicrobiales</taxon>
        <taxon>Methylobacteriaceae</taxon>
        <taxon>Methylobacterium</taxon>
    </lineage>
</organism>
<keyword evidence="2" id="KW-1185">Reference proteome</keyword>
<reference evidence="2" key="1">
    <citation type="journal article" date="2019" name="Int. J. Syst. Evol. Microbiol.">
        <title>The Global Catalogue of Microorganisms (GCM) 10K type strain sequencing project: providing services to taxonomists for standard genome sequencing and annotation.</title>
        <authorList>
            <consortium name="The Broad Institute Genomics Platform"/>
            <consortium name="The Broad Institute Genome Sequencing Center for Infectious Disease"/>
            <person name="Wu L."/>
            <person name="Ma J."/>
        </authorList>
    </citation>
    <scope>NUCLEOTIDE SEQUENCE [LARGE SCALE GENOMIC DNA]</scope>
    <source>
        <strain evidence="2">CECT 7069</strain>
    </source>
</reference>
<dbReference type="EMBL" id="JAUFPX010000017">
    <property type="protein sequence ID" value="MDN3592597.1"/>
    <property type="molecule type" value="Genomic_DNA"/>
</dbReference>
<proteinExistence type="predicted"/>
<accession>A0ABT8BM38</accession>
<gene>
    <name evidence="1" type="ORF">QWZ12_18550</name>
</gene>
<dbReference type="RefSeq" id="WP_238223414.1">
    <property type="nucleotide sequence ID" value="NZ_BPQD01000006.1"/>
</dbReference>
<comment type="caution">
    <text evidence="1">The sequence shown here is derived from an EMBL/GenBank/DDBJ whole genome shotgun (WGS) entry which is preliminary data.</text>
</comment>
<protein>
    <recommendedName>
        <fullName evidence="3">ABC transporter permease</fullName>
    </recommendedName>
</protein>
<evidence type="ECO:0000313" key="1">
    <source>
        <dbReference type="EMBL" id="MDN3592597.1"/>
    </source>
</evidence>
<dbReference type="Proteomes" id="UP001224644">
    <property type="component" value="Unassembled WGS sequence"/>
</dbReference>
<name>A0ABT8BM38_9HYPH</name>
<evidence type="ECO:0000313" key="2">
    <source>
        <dbReference type="Proteomes" id="UP001224644"/>
    </source>
</evidence>